<evidence type="ECO:0000313" key="1">
    <source>
        <dbReference type="EMBL" id="MBB5689773.1"/>
    </source>
</evidence>
<evidence type="ECO:0000313" key="2">
    <source>
        <dbReference type="Proteomes" id="UP000562254"/>
    </source>
</evidence>
<dbReference type="Proteomes" id="UP000562254">
    <property type="component" value="Unassembled WGS sequence"/>
</dbReference>
<name>A0A840Y6S4_9PROT</name>
<comment type="caution">
    <text evidence="1">The sequence shown here is derived from an EMBL/GenBank/DDBJ whole genome shotgun (WGS) entry which is preliminary data.</text>
</comment>
<proteinExistence type="predicted"/>
<dbReference type="Gene3D" id="3.10.450.50">
    <property type="match status" value="1"/>
</dbReference>
<dbReference type="SUPFAM" id="SSF54427">
    <property type="entry name" value="NTF2-like"/>
    <property type="match status" value="1"/>
</dbReference>
<sequence>MPSSDIAAIEAVLQTYFDGLYEGDTEKLARAFHPCAHLYWDKDGVVQDLPREQWFEMVRSRGSAKSKGLARDDRILMLDQSGPETALAKVACQLPPRYFTDYLVFLKTAEGWRIVSKVYRADIRE</sequence>
<dbReference type="Pfam" id="PF12893">
    <property type="entry name" value="Lumazine_bd_2"/>
    <property type="match status" value="1"/>
</dbReference>
<organism evidence="1 2">
    <name type="scientific">Neoroseomonas alkaliterrae</name>
    <dbReference type="NCBI Taxonomy" id="1452450"/>
    <lineage>
        <taxon>Bacteria</taxon>
        <taxon>Pseudomonadati</taxon>
        <taxon>Pseudomonadota</taxon>
        <taxon>Alphaproteobacteria</taxon>
        <taxon>Acetobacterales</taxon>
        <taxon>Acetobacteraceae</taxon>
        <taxon>Neoroseomonas</taxon>
    </lineage>
</organism>
<gene>
    <name evidence="1" type="ORF">FHS88_001898</name>
</gene>
<dbReference type="InterPro" id="IPR032710">
    <property type="entry name" value="NTF2-like_dom_sf"/>
</dbReference>
<keyword evidence="2" id="KW-1185">Reference proteome</keyword>
<protein>
    <recommendedName>
        <fullName evidence="3">Nuclear transport factor 2 family protein</fullName>
    </recommendedName>
</protein>
<dbReference type="AlphaFoldDB" id="A0A840Y6S4"/>
<dbReference type="InterPro" id="IPR039437">
    <property type="entry name" value="FrzH/put_lumazine-bd"/>
</dbReference>
<reference evidence="1 2" key="1">
    <citation type="submission" date="2020-08" db="EMBL/GenBank/DDBJ databases">
        <title>Genomic Encyclopedia of Type Strains, Phase IV (KMG-IV): sequencing the most valuable type-strain genomes for metagenomic binning, comparative biology and taxonomic classification.</title>
        <authorList>
            <person name="Goeker M."/>
        </authorList>
    </citation>
    <scope>NUCLEOTIDE SEQUENCE [LARGE SCALE GENOMIC DNA]</scope>
    <source>
        <strain evidence="1 2">DSM 25895</strain>
    </source>
</reference>
<dbReference type="EMBL" id="JACIJE010000004">
    <property type="protein sequence ID" value="MBB5689773.1"/>
    <property type="molecule type" value="Genomic_DNA"/>
</dbReference>
<dbReference type="RefSeq" id="WP_184483891.1">
    <property type="nucleotide sequence ID" value="NZ_JAAEDJ010000006.1"/>
</dbReference>
<accession>A0A840Y6S4</accession>
<evidence type="ECO:0008006" key="3">
    <source>
        <dbReference type="Google" id="ProtNLM"/>
    </source>
</evidence>